<evidence type="ECO:0000313" key="3">
    <source>
        <dbReference type="Proteomes" id="UP000199649"/>
    </source>
</evidence>
<dbReference type="InterPro" id="IPR019236">
    <property type="entry name" value="APP1_cat"/>
</dbReference>
<gene>
    <name evidence="2" type="ORF">SAMN04489719_0118</name>
</gene>
<dbReference type="Pfam" id="PF09949">
    <property type="entry name" value="APP1_cat"/>
    <property type="match status" value="1"/>
</dbReference>
<evidence type="ECO:0000313" key="2">
    <source>
        <dbReference type="EMBL" id="SDR65799.1"/>
    </source>
</evidence>
<dbReference type="STRING" id="684552.SAMN04489719_0118"/>
<dbReference type="PANTHER" id="PTHR40861">
    <property type="entry name" value="DUF2183 DOMAIN-CONTAINING PROTEIN"/>
    <property type="match status" value="1"/>
</dbReference>
<dbReference type="AlphaFoldDB" id="A0A1H1KVV3"/>
<feature type="domain" description="Phosphatidate phosphatase APP1 catalytic" evidence="1">
    <location>
        <begin position="150"/>
        <end position="294"/>
    </location>
</feature>
<dbReference type="GO" id="GO:0008195">
    <property type="term" value="F:phosphatidate phosphatase activity"/>
    <property type="evidence" value="ECO:0007669"/>
    <property type="project" value="InterPro"/>
</dbReference>
<dbReference type="PANTHER" id="PTHR40861:SF1">
    <property type="entry name" value="PHOSPHATIDATE PHOSPHATASE APP1 CATALYTIC DOMAIN-CONTAINING PROTEIN"/>
    <property type="match status" value="1"/>
</dbReference>
<dbReference type="RefSeq" id="WP_092664759.1">
    <property type="nucleotide sequence ID" value="NZ_LT629734.1"/>
</dbReference>
<proteinExistence type="predicted"/>
<reference evidence="3" key="1">
    <citation type="submission" date="2016-10" db="EMBL/GenBank/DDBJ databases">
        <authorList>
            <person name="Varghese N."/>
            <person name="Submissions S."/>
        </authorList>
    </citation>
    <scope>NUCLEOTIDE SEQUENCE [LARGE SCALE GENOMIC DNA]</scope>
    <source>
        <strain evidence="3">DSM 22965</strain>
    </source>
</reference>
<sequence>MRPSEALHQLRETPVGELEGVLERVDLDRTVEAIAGSAVVGLFRGAERRELVQLLCVERADELSPAMRARVIHALRRLPLSAILSSGIRAMLLSLTGEPFRDMKYLLNATGDRHDLEHVVYERLVPADRDAVLAHIAAEAADAPSHDLRILCDIDDTLKAMLHERRFPRGTVYPGVVELLHALDRGRAAEPSRPGDLTFVTARPEGPRGLIEQYTRNALAGLGLPPHSVLGGSLLNLFTKKSIKARKLQNFERERSLFPECRFLFLGDSGQADAHVGAEMLRRGPDFVTTVLIHEVVEVVGDERSRLEAAGIRFHSSYDDAARHAHELGLIDREGRDAVVRAVDEASGLMT</sequence>
<keyword evidence="3" id="KW-1185">Reference proteome</keyword>
<dbReference type="EMBL" id="LT629734">
    <property type="protein sequence ID" value="SDR65799.1"/>
    <property type="molecule type" value="Genomic_DNA"/>
</dbReference>
<organism evidence="2 3">
    <name type="scientific">Agrococcus carbonis</name>
    <dbReference type="NCBI Taxonomy" id="684552"/>
    <lineage>
        <taxon>Bacteria</taxon>
        <taxon>Bacillati</taxon>
        <taxon>Actinomycetota</taxon>
        <taxon>Actinomycetes</taxon>
        <taxon>Micrococcales</taxon>
        <taxon>Microbacteriaceae</taxon>
        <taxon>Agrococcus</taxon>
    </lineage>
</organism>
<evidence type="ECO:0000259" key="1">
    <source>
        <dbReference type="Pfam" id="PF09949"/>
    </source>
</evidence>
<dbReference type="OrthoDB" id="4840954at2"/>
<dbReference type="Proteomes" id="UP000199649">
    <property type="component" value="Chromosome I"/>
</dbReference>
<protein>
    <submittedName>
        <fullName evidence="2">Uncharacterized conserved protein</fullName>
    </submittedName>
</protein>
<name>A0A1H1KVV3_9MICO</name>
<accession>A0A1H1KVV3</accession>